<gene>
    <name evidence="2" type="ORF">OC846_003958</name>
</gene>
<sequence>MIVPSVKSLLVSVVLSATLALAATDGPYHLGQAPVNFQKDVLNTTLSCSVTAAGKFSLTNQQIGFGFAAYVPSRLNVSQPFTFTLTNRLIIPQSLSSKAASAGASYYNGTITSLVVNLDGASVGSIDAVKGKTVNIPTTAVNSNGVGVVLVPGAGKSIRVGPITTSSEGNVMLNLGQISANITYLDKNKKPAFTAQVSCPASQYSKLPFSLIGIGGNAYKTQVDPNTINVIPTIPADKLAVTSGVGYYCDFAQYPDQPIRVSFGAVRPSNAGASYKEPIYLTNAQANVVLSAALVGQIVSVYTWTRVFNFNITTFNLVAVGANPSVLNLAPASGWYFKGVPAAGGSTITIPAGAPNTTLPDIKFNPTGSPATNFRVGVADLSGTVELCSTPDNSDCDLEQFR</sequence>
<protein>
    <submittedName>
        <fullName evidence="2">Uncharacterized protein</fullName>
    </submittedName>
</protein>
<dbReference type="EMBL" id="JAPDMZ010000106">
    <property type="protein sequence ID" value="KAK0549720.1"/>
    <property type="molecule type" value="Genomic_DNA"/>
</dbReference>
<feature type="signal peptide" evidence="1">
    <location>
        <begin position="1"/>
        <end position="24"/>
    </location>
</feature>
<feature type="chain" id="PRO_5042917628" evidence="1">
    <location>
        <begin position="25"/>
        <end position="402"/>
    </location>
</feature>
<dbReference type="Proteomes" id="UP001176517">
    <property type="component" value="Unassembled WGS sequence"/>
</dbReference>
<organism evidence="2 3">
    <name type="scientific">Tilletia horrida</name>
    <dbReference type="NCBI Taxonomy" id="155126"/>
    <lineage>
        <taxon>Eukaryota</taxon>
        <taxon>Fungi</taxon>
        <taxon>Dikarya</taxon>
        <taxon>Basidiomycota</taxon>
        <taxon>Ustilaginomycotina</taxon>
        <taxon>Exobasidiomycetes</taxon>
        <taxon>Tilletiales</taxon>
        <taxon>Tilletiaceae</taxon>
        <taxon>Tilletia</taxon>
    </lineage>
</organism>
<keyword evidence="3" id="KW-1185">Reference proteome</keyword>
<evidence type="ECO:0000256" key="1">
    <source>
        <dbReference type="SAM" id="SignalP"/>
    </source>
</evidence>
<evidence type="ECO:0000313" key="3">
    <source>
        <dbReference type="Proteomes" id="UP001176517"/>
    </source>
</evidence>
<name>A0AAN6GNP0_9BASI</name>
<accession>A0AAN6GNP0</accession>
<comment type="caution">
    <text evidence="2">The sequence shown here is derived from an EMBL/GenBank/DDBJ whole genome shotgun (WGS) entry which is preliminary data.</text>
</comment>
<reference evidence="2" key="1">
    <citation type="journal article" date="2023" name="PhytoFront">
        <title>Draft Genome Resources of Seven Strains of Tilletia horrida, Causal Agent of Kernel Smut of Rice.</title>
        <authorList>
            <person name="Khanal S."/>
            <person name="Antony Babu S."/>
            <person name="Zhou X.G."/>
        </authorList>
    </citation>
    <scope>NUCLEOTIDE SEQUENCE</scope>
    <source>
        <strain evidence="2">TX6</strain>
    </source>
</reference>
<dbReference type="AlphaFoldDB" id="A0AAN6GNP0"/>
<proteinExistence type="predicted"/>
<evidence type="ECO:0000313" key="2">
    <source>
        <dbReference type="EMBL" id="KAK0549720.1"/>
    </source>
</evidence>
<keyword evidence="1" id="KW-0732">Signal</keyword>